<dbReference type="EMBL" id="JADCKQ010000008">
    <property type="protein sequence ID" value="MBI1494288.1"/>
    <property type="molecule type" value="Genomic_DNA"/>
</dbReference>
<evidence type="ECO:0000313" key="3">
    <source>
        <dbReference type="Proteomes" id="UP000640583"/>
    </source>
</evidence>
<dbReference type="PANTHER" id="PTHR43433:SF5">
    <property type="entry name" value="AB HYDROLASE-1 DOMAIN-CONTAINING PROTEIN"/>
    <property type="match status" value="1"/>
</dbReference>
<comment type="caution">
    <text evidence="2">The sequence shown here is derived from an EMBL/GenBank/DDBJ whole genome shotgun (WGS) entry which is preliminary data.</text>
</comment>
<accession>A0A8J7IJJ2</accession>
<dbReference type="RefSeq" id="WP_228849065.1">
    <property type="nucleotide sequence ID" value="NZ_JADCKQ010000008.1"/>
</dbReference>
<keyword evidence="3" id="KW-1185">Reference proteome</keyword>
<dbReference type="GO" id="GO:0016787">
    <property type="term" value="F:hydrolase activity"/>
    <property type="evidence" value="ECO:0007669"/>
    <property type="project" value="UniProtKB-KW"/>
</dbReference>
<dbReference type="InterPro" id="IPR050471">
    <property type="entry name" value="AB_hydrolase"/>
</dbReference>
<dbReference type="InterPro" id="IPR000073">
    <property type="entry name" value="AB_hydrolase_1"/>
</dbReference>
<dbReference type="Gene3D" id="3.40.50.1820">
    <property type="entry name" value="alpha/beta hydrolase"/>
    <property type="match status" value="1"/>
</dbReference>
<sequence length="275" mass="31205">MNTKYYTTSDGIQIGYSDEGEGKPLLLLSGLTRNAKDFNHLVPHLTDYRVIRPDYRGRGRSDHAPYQTYTVEIEARDQLELLDHLALDQVTIIGTSRGGLIAMLLAAVAKQRLSGVCLNDIGPEIAASGRKYIMTYLGRRPPQKTYEDAAAMRAKYFTDFPNVPMTRWLEEVQNQFTLSDRGLEIMYDRNLRDAVGEGLKTTEQPNLWPLFDALDGLPLALLRGTNSNLLTEECAQEMQRRRPDMSFANVPDRGHVPFLDEVESLDVIHKFLRMI</sequence>
<dbReference type="SUPFAM" id="SSF53474">
    <property type="entry name" value="alpha/beta-Hydrolases"/>
    <property type="match status" value="1"/>
</dbReference>
<organism evidence="2 3">
    <name type="scientific">Halocynthiibacter styelae</name>
    <dbReference type="NCBI Taxonomy" id="2761955"/>
    <lineage>
        <taxon>Bacteria</taxon>
        <taxon>Pseudomonadati</taxon>
        <taxon>Pseudomonadota</taxon>
        <taxon>Alphaproteobacteria</taxon>
        <taxon>Rhodobacterales</taxon>
        <taxon>Paracoccaceae</taxon>
        <taxon>Halocynthiibacter</taxon>
    </lineage>
</organism>
<dbReference type="Pfam" id="PF00561">
    <property type="entry name" value="Abhydrolase_1"/>
    <property type="match status" value="1"/>
</dbReference>
<protein>
    <submittedName>
        <fullName evidence="2">Alpha/beta hydrolase</fullName>
    </submittedName>
</protein>
<dbReference type="Proteomes" id="UP000640583">
    <property type="component" value="Unassembled WGS sequence"/>
</dbReference>
<dbReference type="AlphaFoldDB" id="A0A8J7IJJ2"/>
<evidence type="ECO:0000313" key="2">
    <source>
        <dbReference type="EMBL" id="MBI1494288.1"/>
    </source>
</evidence>
<keyword evidence="2" id="KW-0378">Hydrolase</keyword>
<dbReference type="InterPro" id="IPR029058">
    <property type="entry name" value="AB_hydrolase_fold"/>
</dbReference>
<reference evidence="2" key="1">
    <citation type="submission" date="2020-10" db="EMBL/GenBank/DDBJ databases">
        <title>Paenihalocynthiibacter styelae gen. nov., sp. nov., isolated from stalked sea squirt Styela clava.</title>
        <authorList>
            <person name="Kim Y.-O."/>
            <person name="Yoon J.-H."/>
        </authorList>
    </citation>
    <scope>NUCLEOTIDE SEQUENCE</scope>
    <source>
        <strain evidence="2">MYP1-1</strain>
    </source>
</reference>
<gene>
    <name evidence="2" type="ORF">H1D41_11625</name>
</gene>
<name>A0A8J7IJJ2_9RHOB</name>
<dbReference type="PANTHER" id="PTHR43433">
    <property type="entry name" value="HYDROLASE, ALPHA/BETA FOLD FAMILY PROTEIN"/>
    <property type="match status" value="1"/>
</dbReference>
<evidence type="ECO:0000259" key="1">
    <source>
        <dbReference type="Pfam" id="PF00561"/>
    </source>
</evidence>
<feature type="domain" description="AB hydrolase-1" evidence="1">
    <location>
        <begin position="23"/>
        <end position="121"/>
    </location>
</feature>
<proteinExistence type="predicted"/>